<feature type="domain" description="UCH repeated" evidence="1">
    <location>
        <begin position="414"/>
        <end position="468"/>
    </location>
</feature>
<accession>A0AAD6CRA2</accession>
<proteinExistence type="predicted"/>
<dbReference type="Proteomes" id="UP001220324">
    <property type="component" value="Unassembled WGS sequence"/>
</dbReference>
<name>A0AAD6CRA2_9EURO</name>
<organism evidence="2 3">
    <name type="scientific">Penicillium frequentans</name>
    <dbReference type="NCBI Taxonomy" id="3151616"/>
    <lineage>
        <taxon>Eukaryota</taxon>
        <taxon>Fungi</taxon>
        <taxon>Dikarya</taxon>
        <taxon>Ascomycota</taxon>
        <taxon>Pezizomycotina</taxon>
        <taxon>Eurotiomycetes</taxon>
        <taxon>Eurotiomycetidae</taxon>
        <taxon>Eurotiales</taxon>
        <taxon>Aspergillaceae</taxon>
        <taxon>Penicillium</taxon>
    </lineage>
</organism>
<feature type="domain" description="UCH repeated" evidence="1">
    <location>
        <begin position="477"/>
        <end position="510"/>
    </location>
</feature>
<dbReference type="EMBL" id="JAQIZZ010000007">
    <property type="protein sequence ID" value="KAJ5532634.1"/>
    <property type="molecule type" value="Genomic_DNA"/>
</dbReference>
<dbReference type="InterPro" id="IPR025305">
    <property type="entry name" value="UCH_repeat_domain"/>
</dbReference>
<comment type="caution">
    <text evidence="2">The sequence shown here is derived from an EMBL/GenBank/DDBJ whole genome shotgun (WGS) entry which is preliminary data.</text>
</comment>
<dbReference type="AlphaFoldDB" id="A0AAD6CRA2"/>
<dbReference type="Pfam" id="PF13446">
    <property type="entry name" value="RPT"/>
    <property type="match status" value="3"/>
</dbReference>
<evidence type="ECO:0000313" key="3">
    <source>
        <dbReference type="Proteomes" id="UP001220324"/>
    </source>
</evidence>
<reference evidence="2 3" key="1">
    <citation type="journal article" date="2023" name="IMA Fungus">
        <title>Comparative genomic study of the Penicillium genus elucidates a diverse pangenome and 15 lateral gene transfer events.</title>
        <authorList>
            <person name="Petersen C."/>
            <person name="Sorensen T."/>
            <person name="Nielsen M.R."/>
            <person name="Sondergaard T.E."/>
            <person name="Sorensen J.L."/>
            <person name="Fitzpatrick D.A."/>
            <person name="Frisvad J.C."/>
            <person name="Nielsen K.L."/>
        </authorList>
    </citation>
    <scope>NUCLEOTIDE SEQUENCE [LARGE SCALE GENOMIC DNA]</scope>
    <source>
        <strain evidence="2 3">IBT 35679</strain>
    </source>
</reference>
<protein>
    <recommendedName>
        <fullName evidence="1">UCH repeated domain-containing protein</fullName>
    </recommendedName>
</protein>
<evidence type="ECO:0000259" key="1">
    <source>
        <dbReference type="Pfam" id="PF13446"/>
    </source>
</evidence>
<evidence type="ECO:0000313" key="2">
    <source>
        <dbReference type="EMBL" id="KAJ5532634.1"/>
    </source>
</evidence>
<keyword evidence="3" id="KW-1185">Reference proteome</keyword>
<sequence length="529" mass="59186">MAYLQTAGKTAPRLAEDIQLYDAVYPPGNGRNLLAQVPPVYPANYRGPLEYISPDACRHNYVTKTDQTHLAQADQPRRLGMSKVSAICSKCRRHLQVVVNYTNGMGASGNGPAGHVHHFVYKSGRQRGPWTTEEVMGTGQTAETFHYQCLHYSCSAVVSLRIMSPLLNEEFTQLLTNADIIKKRADEAFASQPERLEGVAAPLPITVLDNLRLYLTNALRHGDRSKPITQVNKRFMVSFGIKGEPCRELLEFLGFSRNENDAAWLPPPVDAKAALPYQDAFCIFLDDAILELVCLINQRPASERRVIQSTPLPPSAKNDILNALEASDYPKSKRAHEFEMAPAPFYEDLGAVEDMSASMIVDAYQHQVQADPSRAPRYLNCLKAIGTLRGGEDWEIIDQAVQFAYSEGRYTDDDVVEAYRYFGHEDPNLTEEAIIGKFYAFLGSTNQETEVRRQMWIIAQDRGSERIKAASEDRVSTVEQAHVFLGVDDKTPDDFIITMYTAKVNDNPPAKIWQIKQYNSSQSLASPTV</sequence>
<gene>
    <name evidence="2" type="ORF">N7494_009186</name>
</gene>
<feature type="domain" description="UCH repeated" evidence="1">
    <location>
        <begin position="346"/>
        <end position="389"/>
    </location>
</feature>